<dbReference type="Proteomes" id="UP000033648">
    <property type="component" value="Unassembled WGS sequence"/>
</dbReference>
<dbReference type="PATRIC" id="fig|1684.4.peg.926"/>
<dbReference type="InterPro" id="IPR037171">
    <property type="entry name" value="NagB/RpiA_transferase-like"/>
</dbReference>
<dbReference type="PANTHER" id="PTHR34294">
    <property type="entry name" value="TRANSCRIPTIONAL REGULATOR-RELATED"/>
    <property type="match status" value="1"/>
</dbReference>
<dbReference type="Pfam" id="PF04198">
    <property type="entry name" value="Sugar-bind"/>
    <property type="match status" value="1"/>
</dbReference>
<evidence type="ECO:0000313" key="7">
    <source>
        <dbReference type="Proteomes" id="UP000033648"/>
    </source>
</evidence>
<dbReference type="Gene3D" id="1.10.10.10">
    <property type="entry name" value="Winged helix-like DNA-binding domain superfamily/Winged helix DNA-binding domain"/>
    <property type="match status" value="1"/>
</dbReference>
<dbReference type="SUPFAM" id="SSF46689">
    <property type="entry name" value="Homeodomain-like"/>
    <property type="match status" value="1"/>
</dbReference>
<feature type="domain" description="Sugar-binding" evidence="5">
    <location>
        <begin position="61"/>
        <end position="313"/>
    </location>
</feature>
<reference evidence="6 7" key="1">
    <citation type="submission" date="2014-12" db="EMBL/GenBank/DDBJ databases">
        <title>Comparative genomics of the lactic acid bacteria isolated from the honey bee gut.</title>
        <authorList>
            <person name="Ellegaard K.M."/>
            <person name="Tamarit D."/>
            <person name="Javelind E."/>
            <person name="Olofsson T."/>
            <person name="Andersson S.G."/>
            <person name="Vasquez A."/>
        </authorList>
    </citation>
    <scope>NUCLEOTIDE SEQUENCE [LARGE SCALE GENOMIC DNA]</scope>
    <source>
        <strain evidence="6 7">Bin2</strain>
    </source>
</reference>
<dbReference type="GO" id="GO:0030246">
    <property type="term" value="F:carbohydrate binding"/>
    <property type="evidence" value="ECO:0007669"/>
    <property type="project" value="InterPro"/>
</dbReference>
<comment type="similarity">
    <text evidence="1">Belongs to the SorC transcriptional regulatory family.</text>
</comment>
<dbReference type="InterPro" id="IPR051054">
    <property type="entry name" value="SorC_transcr_regulators"/>
</dbReference>
<dbReference type="SUPFAM" id="SSF100950">
    <property type="entry name" value="NagB/RpiA/CoA transferase-like"/>
    <property type="match status" value="1"/>
</dbReference>
<keyword evidence="4" id="KW-0804">Transcription</keyword>
<evidence type="ECO:0000256" key="1">
    <source>
        <dbReference type="ARBA" id="ARBA00010466"/>
    </source>
</evidence>
<keyword evidence="2" id="KW-0805">Transcription regulation</keyword>
<dbReference type="PANTHER" id="PTHR34294:SF1">
    <property type="entry name" value="TRANSCRIPTIONAL REGULATOR LSRR"/>
    <property type="match status" value="1"/>
</dbReference>
<gene>
    <name evidence="6" type="primary">deoR</name>
    <name evidence="6" type="ORF">JF69_08620</name>
</gene>
<dbReference type="InterPro" id="IPR036388">
    <property type="entry name" value="WH-like_DNA-bd_sf"/>
</dbReference>
<comment type="caution">
    <text evidence="6">The sequence shown here is derived from an EMBL/GenBank/DDBJ whole genome shotgun (WGS) entry which is preliminary data.</text>
</comment>
<evidence type="ECO:0000313" key="6">
    <source>
        <dbReference type="EMBL" id="KJY49561.1"/>
    </source>
</evidence>
<evidence type="ECO:0000259" key="5">
    <source>
        <dbReference type="Pfam" id="PF04198"/>
    </source>
</evidence>
<sequence length="314" mass="34519">MIDDEQHRNQAVTVCHWYYEEGLGQSAIARRLNVSRPTVSRLLAFARQEGLVRVLITDPQADLQSLARRLKVAFGLREVRLAYDSTGDEDAIRDKLGAVTADYLAEIVGDHDRLGISWGRTLKAVADHLRPNEHKDVSVVQLKGSVSASDFNNYAADIALKFGMAFGTTTTVLPLPVIFDNALTRDIVLKDRFIDEIVRQGERTDIAVFTCGTVRDDAMLFKLGYLSRREITTLQHKAVGDVLSRFIAADGSIADDGIDARTVGIQLDRLRKKPCSILVAGGPPKIASMRAALLGGYANVLITDSQAAMRLLEE</sequence>
<name>A0A0F4KWI5_9BIFI</name>
<dbReference type="OrthoDB" id="186585at2"/>
<evidence type="ECO:0000256" key="4">
    <source>
        <dbReference type="ARBA" id="ARBA00023163"/>
    </source>
</evidence>
<dbReference type="GO" id="GO:0003677">
    <property type="term" value="F:DNA binding"/>
    <property type="evidence" value="ECO:0007669"/>
    <property type="project" value="UniProtKB-KW"/>
</dbReference>
<organism evidence="6 7">
    <name type="scientific">Bifidobacterium asteroides</name>
    <dbReference type="NCBI Taxonomy" id="1684"/>
    <lineage>
        <taxon>Bacteria</taxon>
        <taxon>Bacillati</taxon>
        <taxon>Actinomycetota</taxon>
        <taxon>Actinomycetes</taxon>
        <taxon>Bifidobacteriales</taxon>
        <taxon>Bifidobacteriaceae</taxon>
        <taxon>Bifidobacterium</taxon>
    </lineage>
</organism>
<evidence type="ECO:0000256" key="3">
    <source>
        <dbReference type="ARBA" id="ARBA00023125"/>
    </source>
</evidence>
<dbReference type="InterPro" id="IPR007324">
    <property type="entry name" value="Sugar-bd_dom_put"/>
</dbReference>
<keyword evidence="3" id="KW-0238">DNA-binding</keyword>
<evidence type="ECO:0000256" key="2">
    <source>
        <dbReference type="ARBA" id="ARBA00023015"/>
    </source>
</evidence>
<proteinExistence type="inferred from homology"/>
<dbReference type="InterPro" id="IPR009057">
    <property type="entry name" value="Homeodomain-like_sf"/>
</dbReference>
<protein>
    <submittedName>
        <fullName evidence="6">Deoxyribonucleoside regulator, putative inducer deoxyribose 5-P</fullName>
    </submittedName>
</protein>
<dbReference type="AlphaFoldDB" id="A0A0F4KWI5"/>
<dbReference type="Gene3D" id="3.40.50.1360">
    <property type="match status" value="1"/>
</dbReference>
<dbReference type="EMBL" id="JWME01000011">
    <property type="protein sequence ID" value="KJY49561.1"/>
    <property type="molecule type" value="Genomic_DNA"/>
</dbReference>
<accession>A0A0F4KWI5</accession>